<evidence type="ECO:0000256" key="16">
    <source>
        <dbReference type="SAM" id="MobiDB-lite"/>
    </source>
</evidence>
<keyword evidence="9" id="KW-0503">Monooxygenase</keyword>
<comment type="caution">
    <text evidence="19">The sequence shown here is derived from an EMBL/GenBank/DDBJ whole genome shotgun (WGS) entry which is preliminary data.</text>
</comment>
<accession>A0AAD9HRM6</accession>
<keyword evidence="12" id="KW-0624">Polysaccharide degradation</keyword>
<evidence type="ECO:0000256" key="9">
    <source>
        <dbReference type="ARBA" id="ARBA00023033"/>
    </source>
</evidence>
<organism evidence="19 20">
    <name type="scientific">Colletotrichum zoysiae</name>
    <dbReference type="NCBI Taxonomy" id="1216348"/>
    <lineage>
        <taxon>Eukaryota</taxon>
        <taxon>Fungi</taxon>
        <taxon>Dikarya</taxon>
        <taxon>Ascomycota</taxon>
        <taxon>Pezizomycotina</taxon>
        <taxon>Sordariomycetes</taxon>
        <taxon>Hypocreomycetidae</taxon>
        <taxon>Glomerellales</taxon>
        <taxon>Glomerellaceae</taxon>
        <taxon>Colletotrichum</taxon>
        <taxon>Colletotrichum graminicola species complex</taxon>
    </lineage>
</organism>
<feature type="region of interest" description="Disordered" evidence="16">
    <location>
        <begin position="267"/>
        <end position="327"/>
    </location>
</feature>
<dbReference type="CDD" id="cd21175">
    <property type="entry name" value="LPMO_AA9"/>
    <property type="match status" value="1"/>
</dbReference>
<evidence type="ECO:0000256" key="7">
    <source>
        <dbReference type="ARBA" id="ARBA00023002"/>
    </source>
</evidence>
<feature type="compositionally biased region" description="Low complexity" evidence="16">
    <location>
        <begin position="267"/>
        <end position="304"/>
    </location>
</feature>
<dbReference type="GO" id="GO:0046872">
    <property type="term" value="F:metal ion binding"/>
    <property type="evidence" value="ECO:0007669"/>
    <property type="project" value="UniProtKB-KW"/>
</dbReference>
<dbReference type="Proteomes" id="UP001232148">
    <property type="component" value="Unassembled WGS sequence"/>
</dbReference>
<evidence type="ECO:0000256" key="2">
    <source>
        <dbReference type="ARBA" id="ARBA00004613"/>
    </source>
</evidence>
<keyword evidence="10" id="KW-1015">Disulfide bond</keyword>
<evidence type="ECO:0000313" key="19">
    <source>
        <dbReference type="EMBL" id="KAK2033242.1"/>
    </source>
</evidence>
<evidence type="ECO:0000256" key="14">
    <source>
        <dbReference type="ARBA" id="ARBA00045077"/>
    </source>
</evidence>
<evidence type="ECO:0000256" key="5">
    <source>
        <dbReference type="ARBA" id="ARBA00022729"/>
    </source>
</evidence>
<keyword evidence="7" id="KW-0560">Oxidoreductase</keyword>
<dbReference type="EMBL" id="MU842823">
    <property type="protein sequence ID" value="KAK2033242.1"/>
    <property type="molecule type" value="Genomic_DNA"/>
</dbReference>
<keyword evidence="5 17" id="KW-0732">Signal</keyword>
<feature type="compositionally biased region" description="Basic residues" evidence="16">
    <location>
        <begin position="310"/>
        <end position="319"/>
    </location>
</feature>
<comment type="catalytic activity">
    <reaction evidence="14">
        <text>[(1-&gt;4)-beta-D-glucosyl]n+m + reduced acceptor + O2 = 4-dehydro-beta-D-glucosyl-[(1-&gt;4)-beta-D-glucosyl]n-1 + [(1-&gt;4)-beta-D-glucosyl]m + acceptor + H2O.</text>
        <dbReference type="EC" id="1.14.99.56"/>
    </reaction>
</comment>
<protein>
    <recommendedName>
        <fullName evidence="15">lytic cellulose monooxygenase (C4-dehydrogenating)</fullName>
        <ecNumber evidence="15">1.14.99.56</ecNumber>
    </recommendedName>
</protein>
<feature type="domain" description="Auxiliary Activity family 9 catalytic" evidence="18">
    <location>
        <begin position="22"/>
        <end position="233"/>
    </location>
</feature>
<keyword evidence="20" id="KW-1185">Reference proteome</keyword>
<evidence type="ECO:0000256" key="10">
    <source>
        <dbReference type="ARBA" id="ARBA00023157"/>
    </source>
</evidence>
<evidence type="ECO:0000256" key="6">
    <source>
        <dbReference type="ARBA" id="ARBA00023001"/>
    </source>
</evidence>
<proteinExistence type="inferred from homology"/>
<dbReference type="PANTHER" id="PTHR33353">
    <property type="entry name" value="PUTATIVE (AFU_ORTHOLOGUE AFUA_1G12560)-RELATED"/>
    <property type="match status" value="1"/>
</dbReference>
<sequence>MSSFKNTAVLSALAGAVSVMAHGHVNFFTDGSQQFAGYDVTKLPYMKPAPDVYGWSNTATDNGFVAPSAYTSPDIICHRGAKNAALTAKVAAGDKLTAFWDTWPASHSGPVIDYLAPCGDDCSTVDKSSLEFFKIQEAGLSNGKWASDELVANNNSWTATIPTSLKPGKYVWRHEIIALHSAGQEDGAQNYPQCLNIEVTGSGSELPAGVKGTALYTPKDAGILVSIYNNLSKYQIPGPAMPAAFGGSGSGSSPAPTATAAPVSSAPAATTVAAQKPATTSAAAKPATTSAAAKPAPTGAAPKPSCDEKRRRRLARRQHARDIVRRV</sequence>
<evidence type="ECO:0000256" key="17">
    <source>
        <dbReference type="SAM" id="SignalP"/>
    </source>
</evidence>
<keyword evidence="8" id="KW-0186">Copper</keyword>
<evidence type="ECO:0000256" key="15">
    <source>
        <dbReference type="ARBA" id="ARBA00047174"/>
    </source>
</evidence>
<dbReference type="InterPro" id="IPR049892">
    <property type="entry name" value="AA9"/>
</dbReference>
<dbReference type="GO" id="GO:0030245">
    <property type="term" value="P:cellulose catabolic process"/>
    <property type="evidence" value="ECO:0007669"/>
    <property type="project" value="UniProtKB-KW"/>
</dbReference>
<evidence type="ECO:0000313" key="20">
    <source>
        <dbReference type="Proteomes" id="UP001232148"/>
    </source>
</evidence>
<dbReference type="EC" id="1.14.99.56" evidence="15"/>
<evidence type="ECO:0000256" key="4">
    <source>
        <dbReference type="ARBA" id="ARBA00022723"/>
    </source>
</evidence>
<dbReference type="InterPro" id="IPR005103">
    <property type="entry name" value="AA9_LPMO"/>
</dbReference>
<evidence type="ECO:0000256" key="12">
    <source>
        <dbReference type="ARBA" id="ARBA00023326"/>
    </source>
</evidence>
<gene>
    <name evidence="19" type="ORF">LX32DRAFT_102091</name>
</gene>
<evidence type="ECO:0000256" key="8">
    <source>
        <dbReference type="ARBA" id="ARBA00023008"/>
    </source>
</evidence>
<evidence type="ECO:0000256" key="1">
    <source>
        <dbReference type="ARBA" id="ARBA00001973"/>
    </source>
</evidence>
<keyword evidence="4" id="KW-0479">Metal-binding</keyword>
<feature type="signal peptide" evidence="17">
    <location>
        <begin position="1"/>
        <end position="23"/>
    </location>
</feature>
<dbReference type="AlphaFoldDB" id="A0AAD9HRM6"/>
<evidence type="ECO:0000256" key="11">
    <source>
        <dbReference type="ARBA" id="ARBA00023277"/>
    </source>
</evidence>
<dbReference type="GO" id="GO:0004497">
    <property type="term" value="F:monooxygenase activity"/>
    <property type="evidence" value="ECO:0007669"/>
    <property type="project" value="UniProtKB-KW"/>
</dbReference>
<comment type="similarity">
    <text evidence="13">Belongs to the polysaccharide monooxygenase AA9 family.</text>
</comment>
<comment type="cofactor">
    <cofactor evidence="1">
        <name>Cu(2+)</name>
        <dbReference type="ChEBI" id="CHEBI:29036"/>
    </cofactor>
</comment>
<evidence type="ECO:0000256" key="3">
    <source>
        <dbReference type="ARBA" id="ARBA00022525"/>
    </source>
</evidence>
<feature type="chain" id="PRO_5042034681" description="lytic cellulose monooxygenase (C4-dehydrogenating)" evidence="17">
    <location>
        <begin position="24"/>
        <end position="327"/>
    </location>
</feature>
<evidence type="ECO:0000256" key="13">
    <source>
        <dbReference type="ARBA" id="ARBA00044502"/>
    </source>
</evidence>
<evidence type="ECO:0000259" key="18">
    <source>
        <dbReference type="Pfam" id="PF03443"/>
    </source>
</evidence>
<keyword evidence="11" id="KW-0119">Carbohydrate metabolism</keyword>
<comment type="subcellular location">
    <subcellularLocation>
        <location evidence="2">Secreted</location>
    </subcellularLocation>
</comment>
<reference evidence="19" key="1">
    <citation type="submission" date="2021-06" db="EMBL/GenBank/DDBJ databases">
        <title>Comparative genomics, transcriptomics and evolutionary studies reveal genomic signatures of adaptation to plant cell wall in hemibiotrophic fungi.</title>
        <authorList>
            <consortium name="DOE Joint Genome Institute"/>
            <person name="Baroncelli R."/>
            <person name="Diaz J.F."/>
            <person name="Benocci T."/>
            <person name="Peng M."/>
            <person name="Battaglia E."/>
            <person name="Haridas S."/>
            <person name="Andreopoulos W."/>
            <person name="Labutti K."/>
            <person name="Pangilinan J."/>
            <person name="Floch G.L."/>
            <person name="Makela M.R."/>
            <person name="Henrissat B."/>
            <person name="Grigoriev I.V."/>
            <person name="Crouch J.A."/>
            <person name="De Vries R.P."/>
            <person name="Sukno S.A."/>
            <person name="Thon M.R."/>
        </authorList>
    </citation>
    <scope>NUCLEOTIDE SEQUENCE</scope>
    <source>
        <strain evidence="19">MAFF235873</strain>
    </source>
</reference>
<dbReference type="PANTHER" id="PTHR33353:SF36">
    <property type="entry name" value="ENDO-BETA-1,4-GLUCANASE D"/>
    <property type="match status" value="1"/>
</dbReference>
<keyword evidence="6" id="KW-0136">Cellulose degradation</keyword>
<dbReference type="GO" id="GO:0005576">
    <property type="term" value="C:extracellular region"/>
    <property type="evidence" value="ECO:0007669"/>
    <property type="project" value="UniProtKB-SubCell"/>
</dbReference>
<name>A0AAD9HRM6_9PEZI</name>
<dbReference type="Pfam" id="PF03443">
    <property type="entry name" value="AA9"/>
    <property type="match status" value="1"/>
</dbReference>
<keyword evidence="3" id="KW-0964">Secreted</keyword>
<dbReference type="Gene3D" id="2.70.50.70">
    <property type="match status" value="1"/>
</dbReference>